<dbReference type="SUPFAM" id="SSF51569">
    <property type="entry name" value="Aldolase"/>
    <property type="match status" value="1"/>
</dbReference>
<evidence type="ECO:0000256" key="12">
    <source>
        <dbReference type="HAMAP-Rule" id="MF_00418"/>
    </source>
</evidence>
<reference evidence="15" key="1">
    <citation type="journal article" date="2019" name="Int. J. Syst. Evol. Microbiol.">
        <title>The Global Catalogue of Microorganisms (GCM) 10K type strain sequencing project: providing services to taxonomists for standard genome sequencing and annotation.</title>
        <authorList>
            <consortium name="The Broad Institute Genomics Platform"/>
            <consortium name="The Broad Institute Genome Sequencing Center for Infectious Disease"/>
            <person name="Wu L."/>
            <person name="Ma J."/>
        </authorList>
    </citation>
    <scope>NUCLEOTIDE SEQUENCE [LARGE SCALE GENOMIC DNA]</scope>
    <source>
        <strain evidence="15">CCUG 49560</strain>
    </source>
</reference>
<evidence type="ECO:0000313" key="15">
    <source>
        <dbReference type="Proteomes" id="UP001595891"/>
    </source>
</evidence>
<dbReference type="InterPro" id="IPR020624">
    <property type="entry name" value="Schiff_base-form_aldolases_CS"/>
</dbReference>
<evidence type="ECO:0000256" key="6">
    <source>
        <dbReference type="ARBA" id="ARBA00022605"/>
    </source>
</evidence>
<dbReference type="PANTHER" id="PTHR12128">
    <property type="entry name" value="DIHYDRODIPICOLINATE SYNTHASE"/>
    <property type="match status" value="1"/>
</dbReference>
<dbReference type="EC" id="4.3.3.7" evidence="4 12"/>
<evidence type="ECO:0000256" key="10">
    <source>
        <dbReference type="ARBA" id="ARBA00023270"/>
    </source>
</evidence>
<dbReference type="GO" id="GO:0008840">
    <property type="term" value="F:4-hydroxy-tetrahydrodipicolinate synthase activity"/>
    <property type="evidence" value="ECO:0007669"/>
    <property type="project" value="UniProtKB-EC"/>
</dbReference>
<comment type="similarity">
    <text evidence="3 12 13">Belongs to the DapA family.</text>
</comment>
<dbReference type="EMBL" id="JBHSFN010000001">
    <property type="protein sequence ID" value="MFC4584578.1"/>
    <property type="molecule type" value="Genomic_DNA"/>
</dbReference>
<dbReference type="CDD" id="cd00950">
    <property type="entry name" value="DHDPS"/>
    <property type="match status" value="1"/>
</dbReference>
<dbReference type="HAMAP" id="MF_00418">
    <property type="entry name" value="DapA"/>
    <property type="match status" value="1"/>
</dbReference>
<feature type="binding site" evidence="12">
    <location>
        <position position="212"/>
    </location>
    <ligand>
        <name>pyruvate</name>
        <dbReference type="ChEBI" id="CHEBI:15361"/>
    </ligand>
</feature>
<dbReference type="PRINTS" id="PR00146">
    <property type="entry name" value="DHPICSNTHASE"/>
</dbReference>
<dbReference type="NCBIfam" id="TIGR00674">
    <property type="entry name" value="dapA"/>
    <property type="match status" value="1"/>
</dbReference>
<dbReference type="InterPro" id="IPR002220">
    <property type="entry name" value="DapA-like"/>
</dbReference>
<feature type="active site" description="Schiff-base intermediate with substrate" evidence="12">
    <location>
        <position position="172"/>
    </location>
</feature>
<dbReference type="Gene3D" id="3.20.20.70">
    <property type="entry name" value="Aldolase class I"/>
    <property type="match status" value="1"/>
</dbReference>
<comment type="function">
    <text evidence="1 12">Catalyzes the condensation of (S)-aspartate-beta-semialdehyde [(S)-ASA] and pyruvate to 4-hydroxy-tetrahydrodipicolinate (HTPA).</text>
</comment>
<dbReference type="InterPro" id="IPR013785">
    <property type="entry name" value="Aldolase_TIM"/>
</dbReference>
<dbReference type="RefSeq" id="WP_262841879.1">
    <property type="nucleotide sequence ID" value="NZ_JANZYP010000007.1"/>
</dbReference>
<proteinExistence type="inferred from homology"/>
<organism evidence="14 15">
    <name type="scientific">Sphaerisporangium corydalis</name>
    <dbReference type="NCBI Taxonomy" id="1441875"/>
    <lineage>
        <taxon>Bacteria</taxon>
        <taxon>Bacillati</taxon>
        <taxon>Actinomycetota</taxon>
        <taxon>Actinomycetes</taxon>
        <taxon>Streptosporangiales</taxon>
        <taxon>Streptosporangiaceae</taxon>
        <taxon>Sphaerisporangium</taxon>
    </lineage>
</organism>
<evidence type="ECO:0000256" key="4">
    <source>
        <dbReference type="ARBA" id="ARBA00012086"/>
    </source>
</evidence>
<keyword evidence="9 12" id="KW-0456">Lyase</keyword>
<comment type="catalytic activity">
    <reaction evidence="11 12">
        <text>L-aspartate 4-semialdehyde + pyruvate = (2S,4S)-4-hydroxy-2,3,4,5-tetrahydrodipicolinate + H2O + H(+)</text>
        <dbReference type="Rhea" id="RHEA:34171"/>
        <dbReference type="ChEBI" id="CHEBI:15361"/>
        <dbReference type="ChEBI" id="CHEBI:15377"/>
        <dbReference type="ChEBI" id="CHEBI:15378"/>
        <dbReference type="ChEBI" id="CHEBI:67139"/>
        <dbReference type="ChEBI" id="CHEBI:537519"/>
        <dbReference type="EC" id="4.3.3.7"/>
    </reaction>
</comment>
<feature type="active site" description="Proton donor/acceptor" evidence="12">
    <location>
        <position position="144"/>
    </location>
</feature>
<keyword evidence="8 12" id="KW-0457">Lysine biosynthesis</keyword>
<keyword evidence="10 12" id="KW-0704">Schiff base</keyword>
<dbReference type="PIRSF" id="PIRSF001365">
    <property type="entry name" value="DHDPS"/>
    <property type="match status" value="1"/>
</dbReference>
<gene>
    <name evidence="12 14" type="primary">dapA</name>
    <name evidence="14" type="ORF">ACFO8L_00740</name>
</gene>
<dbReference type="Pfam" id="PF00701">
    <property type="entry name" value="DHDPS"/>
    <property type="match status" value="1"/>
</dbReference>
<evidence type="ECO:0000256" key="1">
    <source>
        <dbReference type="ARBA" id="ARBA00003294"/>
    </source>
</evidence>
<dbReference type="InterPro" id="IPR005263">
    <property type="entry name" value="DapA"/>
</dbReference>
<dbReference type="PROSITE" id="PS00665">
    <property type="entry name" value="DHDPS_1"/>
    <property type="match status" value="1"/>
</dbReference>
<evidence type="ECO:0000256" key="9">
    <source>
        <dbReference type="ARBA" id="ARBA00023239"/>
    </source>
</evidence>
<accession>A0ABV9E6N4</accession>
<feature type="site" description="Part of a proton relay during catalysis" evidence="12">
    <location>
        <position position="55"/>
    </location>
</feature>
<evidence type="ECO:0000256" key="13">
    <source>
        <dbReference type="PIRNR" id="PIRNR001365"/>
    </source>
</evidence>
<dbReference type="PROSITE" id="PS00666">
    <property type="entry name" value="DHDPS_2"/>
    <property type="match status" value="1"/>
</dbReference>
<evidence type="ECO:0000256" key="11">
    <source>
        <dbReference type="ARBA" id="ARBA00047836"/>
    </source>
</evidence>
<comment type="pathway">
    <text evidence="2 12">Amino-acid biosynthesis; L-lysine biosynthesis via DAP pathway; (S)-tetrahydrodipicolinate from L-aspartate: step 3/4.</text>
</comment>
<feature type="binding site" evidence="12">
    <location>
        <position position="56"/>
    </location>
    <ligand>
        <name>pyruvate</name>
        <dbReference type="ChEBI" id="CHEBI:15361"/>
    </ligand>
</feature>
<dbReference type="PANTHER" id="PTHR12128:SF66">
    <property type="entry name" value="4-HYDROXY-2-OXOGLUTARATE ALDOLASE, MITOCHONDRIAL"/>
    <property type="match status" value="1"/>
</dbReference>
<evidence type="ECO:0000256" key="7">
    <source>
        <dbReference type="ARBA" id="ARBA00022915"/>
    </source>
</evidence>
<evidence type="ECO:0000256" key="8">
    <source>
        <dbReference type="ARBA" id="ARBA00023154"/>
    </source>
</evidence>
<keyword evidence="7 12" id="KW-0220">Diaminopimelate biosynthesis</keyword>
<dbReference type="Proteomes" id="UP001595891">
    <property type="component" value="Unassembled WGS sequence"/>
</dbReference>
<evidence type="ECO:0000256" key="3">
    <source>
        <dbReference type="ARBA" id="ARBA00007592"/>
    </source>
</evidence>
<comment type="subcellular location">
    <subcellularLocation>
        <location evidence="12">Cytoplasm</location>
    </subcellularLocation>
</comment>
<feature type="site" description="Part of a proton relay during catalysis" evidence="12">
    <location>
        <position position="118"/>
    </location>
</feature>
<keyword evidence="15" id="KW-1185">Reference proteome</keyword>
<evidence type="ECO:0000256" key="2">
    <source>
        <dbReference type="ARBA" id="ARBA00005120"/>
    </source>
</evidence>
<evidence type="ECO:0000313" key="14">
    <source>
        <dbReference type="EMBL" id="MFC4584578.1"/>
    </source>
</evidence>
<protein>
    <recommendedName>
        <fullName evidence="4 12">4-hydroxy-tetrahydrodipicolinate synthase</fullName>
        <shortName evidence="12">HTPA synthase</shortName>
        <ecNumber evidence="4 12">4.3.3.7</ecNumber>
    </recommendedName>
</protein>
<comment type="subunit">
    <text evidence="12">Homotetramer; dimer of dimers.</text>
</comment>
<evidence type="ECO:0000256" key="5">
    <source>
        <dbReference type="ARBA" id="ARBA00022490"/>
    </source>
</evidence>
<keyword evidence="6 12" id="KW-0028">Amino-acid biosynthesis</keyword>
<dbReference type="SMART" id="SM01130">
    <property type="entry name" value="DHDPS"/>
    <property type="match status" value="1"/>
</dbReference>
<dbReference type="InterPro" id="IPR020625">
    <property type="entry name" value="Schiff_base-form_aldolases_AS"/>
</dbReference>
<keyword evidence="5 12" id="KW-0963">Cytoplasm</keyword>
<comment type="caution">
    <text evidence="14">The sequence shown here is derived from an EMBL/GenBank/DDBJ whole genome shotgun (WGS) entry which is preliminary data.</text>
</comment>
<sequence length="304" mass="31565">MASPTGTSDAPFGRMLTAMVTPFTADGAVDIDGARRLAGYLVDEQRNDGLIVGGTTGESPTTSDAEKDQVLRAVVEAVGDRATIVAGAGTNDTRHSVELAQAAERAGAHGLLLVTPYYNKPPQEGLYRHFTTVADATGLPVMLYDIPSRSGVPIATETLLRLASHPRVVAVKDAKGDLFAGSQVMAATDLVYYSGDDALNLPWLSVGAAGFVSVVGHAAGAELATMIHLFQSGHVEGARAVHRRLLPVVTGIMTRAQGAIMAKAALGLLGRPAGPVRLPLVDATRDQVAVLREDLVAGGVKLSD</sequence>
<name>A0ABV9E6N4_9ACTN</name>
<comment type="caution">
    <text evidence="12">Was originally thought to be a dihydrodipicolinate synthase (DHDPS), catalyzing the condensation of (S)-aspartate-beta-semialdehyde [(S)-ASA] and pyruvate to dihydrodipicolinate (DHDP). However, it was shown in E.coli that the product of the enzymatic reaction is not dihydrodipicolinate but in fact (4S)-4-hydroxy-2,3,4,5-tetrahydro-(2S)-dipicolinic acid (HTPA), and that the consecutive dehydration reaction leading to DHDP is not spontaneous but catalyzed by DapB.</text>
</comment>